<dbReference type="SUPFAM" id="SSF56935">
    <property type="entry name" value="Porins"/>
    <property type="match status" value="1"/>
</dbReference>
<sequence length="356" mass="38933">MKHYFQISIFILIASQVFGQAPKFSNDFLNIGVGSRGMAMAGAVTASTDHINAAYWNPAGLVNISANFQVGAQHAEWYSGIGNYDYIGFGKKLDAEGRSFGAISAIRMGIDNIPNTLRLIGPDGSVDYSRIQSFSVVDYGFLVSYGRKLKNEAWNVGLNAKIIHRSFGSFAKAWGVGFDVGVLYHKNKIRFSIVGKDITSTYNAYKFTFSDEEKAVLQATDNTIPVSSVEYTLPKLNFGFNYTFTLTPKIGLSTELDLDCSTNGTKASLIGSDKFNAEPKIGIELDYNKKIFLRLGSNNFQSELLNDGTGKEQFTFQPTGGLGLRIGKIGLDYALTNIGNVGVGLYSHFFSVSLDF</sequence>
<dbReference type="AlphaFoldDB" id="A0A9D7XGA5"/>
<gene>
    <name evidence="1" type="ORF">IPO85_20325</name>
</gene>
<accession>A0A9D7XGA5</accession>
<dbReference type="EMBL" id="JADKFW010000021">
    <property type="protein sequence ID" value="MBK9719815.1"/>
    <property type="molecule type" value="Genomic_DNA"/>
</dbReference>
<evidence type="ECO:0000313" key="1">
    <source>
        <dbReference type="EMBL" id="MBK9719815.1"/>
    </source>
</evidence>
<dbReference type="Proteomes" id="UP000808349">
    <property type="component" value="Unassembled WGS sequence"/>
</dbReference>
<reference evidence="1 2" key="1">
    <citation type="submission" date="2020-10" db="EMBL/GenBank/DDBJ databases">
        <title>Connecting structure to function with the recovery of over 1000 high-quality activated sludge metagenome-assembled genomes encoding full-length rRNA genes using long-read sequencing.</title>
        <authorList>
            <person name="Singleton C.M."/>
            <person name="Petriglieri F."/>
            <person name="Kristensen J.M."/>
            <person name="Kirkegaard R.H."/>
            <person name="Michaelsen T.Y."/>
            <person name="Andersen M.H."/>
            <person name="Karst S.M."/>
            <person name="Dueholm M.S."/>
            <person name="Nielsen P.H."/>
            <person name="Albertsen M."/>
        </authorList>
    </citation>
    <scope>NUCLEOTIDE SEQUENCE [LARGE SCALE GENOMIC DNA]</scope>
    <source>
        <strain evidence="1">Ribe_18-Q3-R11-54_BAT3C.373</strain>
    </source>
</reference>
<proteinExistence type="predicted"/>
<evidence type="ECO:0000313" key="2">
    <source>
        <dbReference type="Proteomes" id="UP000808349"/>
    </source>
</evidence>
<organism evidence="1 2">
    <name type="scientific">Candidatus Defluviibacterium haderslevense</name>
    <dbReference type="NCBI Taxonomy" id="2981993"/>
    <lineage>
        <taxon>Bacteria</taxon>
        <taxon>Pseudomonadati</taxon>
        <taxon>Bacteroidota</taxon>
        <taxon>Saprospiria</taxon>
        <taxon>Saprospirales</taxon>
        <taxon>Saprospiraceae</taxon>
        <taxon>Candidatus Defluviibacterium</taxon>
    </lineage>
</organism>
<protein>
    <submittedName>
        <fullName evidence="1">PorV/PorQ family protein</fullName>
    </submittedName>
</protein>
<comment type="caution">
    <text evidence="1">The sequence shown here is derived from an EMBL/GenBank/DDBJ whole genome shotgun (WGS) entry which is preliminary data.</text>
</comment>
<dbReference type="Gene3D" id="2.40.160.60">
    <property type="entry name" value="Outer membrane protein transport protein (OMPP1/FadL/TodX)"/>
    <property type="match status" value="1"/>
</dbReference>
<name>A0A9D7XGA5_9BACT</name>
<dbReference type="NCBIfam" id="NF033709">
    <property type="entry name" value="PorV_fam"/>
    <property type="match status" value="1"/>
</dbReference>